<evidence type="ECO:0000256" key="4">
    <source>
        <dbReference type="ARBA" id="ARBA00023136"/>
    </source>
</evidence>
<evidence type="ECO:0000259" key="6">
    <source>
        <dbReference type="Pfam" id="PF13813"/>
    </source>
</evidence>
<keyword evidence="2 5" id="KW-0812">Transmembrane</keyword>
<dbReference type="OrthoDB" id="1077582at2759"/>
<feature type="non-terminal residue" evidence="7">
    <location>
        <position position="118"/>
    </location>
</feature>
<evidence type="ECO:0000256" key="1">
    <source>
        <dbReference type="ARBA" id="ARBA00004141"/>
    </source>
</evidence>
<evidence type="ECO:0000256" key="5">
    <source>
        <dbReference type="SAM" id="Phobius"/>
    </source>
</evidence>
<organism evidence="7 8">
    <name type="scientific">Periconia macrospinosa</name>
    <dbReference type="NCBI Taxonomy" id="97972"/>
    <lineage>
        <taxon>Eukaryota</taxon>
        <taxon>Fungi</taxon>
        <taxon>Dikarya</taxon>
        <taxon>Ascomycota</taxon>
        <taxon>Pezizomycotina</taxon>
        <taxon>Dothideomycetes</taxon>
        <taxon>Pleosporomycetidae</taxon>
        <taxon>Pleosporales</taxon>
        <taxon>Massarineae</taxon>
        <taxon>Periconiaceae</taxon>
        <taxon>Periconia</taxon>
    </lineage>
</organism>
<sequence>HDLLVRVIITVIWFLDTATQLEIAHCTLALIFVALLRLDAAHEWPPLFGNPAEAYTIRRFWTHFWHQLFSPSAATWARGIARRMPGLESTWLSKIFLAFFVFSMSGGAHALIGWQLGD</sequence>
<dbReference type="Pfam" id="PF13813">
    <property type="entry name" value="MBOAT_2"/>
    <property type="match status" value="1"/>
</dbReference>
<dbReference type="Proteomes" id="UP000244855">
    <property type="component" value="Unassembled WGS sequence"/>
</dbReference>
<gene>
    <name evidence="7" type="ORF">DM02DRAFT_473880</name>
</gene>
<keyword evidence="4 5" id="KW-0472">Membrane</keyword>
<dbReference type="InterPro" id="IPR032805">
    <property type="entry name" value="Wax_synthase_dom"/>
</dbReference>
<evidence type="ECO:0000256" key="3">
    <source>
        <dbReference type="ARBA" id="ARBA00022989"/>
    </source>
</evidence>
<dbReference type="AlphaFoldDB" id="A0A2V1DSK7"/>
<accession>A0A2V1DSK7</accession>
<proteinExistence type="predicted"/>
<evidence type="ECO:0000313" key="8">
    <source>
        <dbReference type="Proteomes" id="UP000244855"/>
    </source>
</evidence>
<dbReference type="EMBL" id="KZ805363">
    <property type="protein sequence ID" value="PVI01091.1"/>
    <property type="molecule type" value="Genomic_DNA"/>
</dbReference>
<evidence type="ECO:0000313" key="7">
    <source>
        <dbReference type="EMBL" id="PVI01091.1"/>
    </source>
</evidence>
<feature type="domain" description="Wax synthase" evidence="6">
    <location>
        <begin position="44"/>
        <end position="117"/>
    </location>
</feature>
<comment type="subcellular location">
    <subcellularLocation>
        <location evidence="1">Membrane</location>
        <topology evidence="1">Multi-pass membrane protein</topology>
    </subcellularLocation>
</comment>
<feature type="non-terminal residue" evidence="7">
    <location>
        <position position="1"/>
    </location>
</feature>
<feature type="transmembrane region" description="Helical" evidence="5">
    <location>
        <begin position="91"/>
        <end position="112"/>
    </location>
</feature>
<name>A0A2V1DSK7_9PLEO</name>
<evidence type="ECO:0000256" key="2">
    <source>
        <dbReference type="ARBA" id="ARBA00022692"/>
    </source>
</evidence>
<protein>
    <recommendedName>
        <fullName evidence="6">Wax synthase domain-containing protein</fullName>
    </recommendedName>
</protein>
<keyword evidence="3 5" id="KW-1133">Transmembrane helix</keyword>
<dbReference type="GO" id="GO:0016020">
    <property type="term" value="C:membrane"/>
    <property type="evidence" value="ECO:0007669"/>
    <property type="project" value="UniProtKB-SubCell"/>
</dbReference>
<keyword evidence="8" id="KW-1185">Reference proteome</keyword>
<reference evidence="7 8" key="1">
    <citation type="journal article" date="2018" name="Sci. Rep.">
        <title>Comparative genomics provides insights into the lifestyle and reveals functional heterogeneity of dark septate endophytic fungi.</title>
        <authorList>
            <person name="Knapp D.G."/>
            <person name="Nemeth J.B."/>
            <person name="Barry K."/>
            <person name="Hainaut M."/>
            <person name="Henrissat B."/>
            <person name="Johnson J."/>
            <person name="Kuo A."/>
            <person name="Lim J.H.P."/>
            <person name="Lipzen A."/>
            <person name="Nolan M."/>
            <person name="Ohm R.A."/>
            <person name="Tamas L."/>
            <person name="Grigoriev I.V."/>
            <person name="Spatafora J.W."/>
            <person name="Nagy L.G."/>
            <person name="Kovacs G.M."/>
        </authorList>
    </citation>
    <scope>NUCLEOTIDE SEQUENCE [LARGE SCALE GENOMIC DNA]</scope>
    <source>
        <strain evidence="7 8">DSE2036</strain>
    </source>
</reference>